<sequence>MRILTFIAPLLGSRKMTKLQGHEEEALGDAVAWCVANGGCYADPNDPKLYGHAPFALEPFPFPRAEYDRVVALQPAFGRLVDCVARDAAWLEETLKETAASDEFTRKLLELRRETDAKGLKQTCSLGLLRSDYMLDAPGSNAEDGSGRALQVELNTIASSFGCLSTVISGLHSYIAQKYEGASNGVLPPNKAKDGLCAGLAAAHAEFLRQFPSSDVPRRVAMVVQPGERNQMDQRMLEHGLWEGHGVDLRRVTLLDVEENEGKLIFGEGDDKWEASVVYFRAGYAPDDYASDKEWQARAVIEESKAIKCPTVAYQLAGTKKVQQALAAPGVIEKWLPDDAESLRGVFAGLYSLDVADGASVDAIVAEAIDNPAKFVCKPQREGGGNNLYGDELKESLMKFSPQERAAYVLMDRIQPPSKTATLVRGGESIVGACVCELGIYGTILTNGEGATIFENTPGHLLRQKSLGVDEGGVAAGFACLSSPALV</sequence>
<keyword evidence="15" id="KW-1185">Reference proteome</keyword>
<dbReference type="Gene3D" id="3.30.470.20">
    <property type="entry name" value="ATP-grasp fold, B domain"/>
    <property type="match status" value="1"/>
</dbReference>
<dbReference type="InterPro" id="IPR037013">
    <property type="entry name" value="GSH-S_sub-bd_sf"/>
</dbReference>
<dbReference type="PANTHER" id="PTHR11130">
    <property type="entry name" value="GLUTATHIONE SYNTHETASE"/>
    <property type="match status" value="1"/>
</dbReference>
<feature type="binding site" evidence="12">
    <location>
        <begin position="157"/>
        <end position="160"/>
    </location>
    <ligand>
        <name>substrate</name>
    </ligand>
</feature>
<keyword evidence="7 9" id="KW-0067">ATP-binding</keyword>
<dbReference type="InterPro" id="IPR014049">
    <property type="entry name" value="Glutathione_synthase_N_euk"/>
</dbReference>
<evidence type="ECO:0000256" key="6">
    <source>
        <dbReference type="ARBA" id="ARBA00022741"/>
    </source>
</evidence>
<comment type="caution">
    <text evidence="14">The sequence shown here is derived from an EMBL/GenBank/DDBJ whole genome shotgun (WGS) entry which is preliminary data.</text>
</comment>
<evidence type="ECO:0000256" key="5">
    <source>
        <dbReference type="ARBA" id="ARBA00022723"/>
    </source>
</evidence>
<comment type="similarity">
    <text evidence="2 9">Belongs to the eukaryotic GSH synthase family.</text>
</comment>
<reference evidence="14" key="1">
    <citation type="submission" date="2021-11" db="EMBL/GenBank/DDBJ databases">
        <authorList>
            <consortium name="Genoscope - CEA"/>
            <person name="William W."/>
        </authorList>
    </citation>
    <scope>NUCLEOTIDE SEQUENCE</scope>
</reference>
<evidence type="ECO:0000256" key="10">
    <source>
        <dbReference type="PIRSR" id="PIRSR001558-1"/>
    </source>
</evidence>
<evidence type="ECO:0000256" key="8">
    <source>
        <dbReference type="ARBA" id="ARBA00022842"/>
    </source>
</evidence>
<feature type="binding site" evidence="12">
    <location>
        <begin position="281"/>
        <end position="284"/>
    </location>
    <ligand>
        <name>substrate</name>
    </ligand>
</feature>
<dbReference type="Pfam" id="PF03199">
    <property type="entry name" value="GSH_synthase"/>
    <property type="match status" value="1"/>
</dbReference>
<feature type="binding site" evidence="10">
    <location>
        <position position="471"/>
    </location>
    <ligand>
        <name>ATP</name>
        <dbReference type="ChEBI" id="CHEBI:30616"/>
    </ligand>
</feature>
<dbReference type="GO" id="GO:0043295">
    <property type="term" value="F:glutathione binding"/>
    <property type="evidence" value="ECO:0007669"/>
    <property type="project" value="UniProtKB-UniRule"/>
</dbReference>
<protein>
    <recommendedName>
        <fullName evidence="9">Glutathione synthetase</fullName>
        <shortName evidence="9">GSH-S</shortName>
        <ecNumber evidence="9">6.3.2.3</ecNumber>
    </recommendedName>
</protein>
<evidence type="ECO:0000256" key="12">
    <source>
        <dbReference type="PIRSR" id="PIRSR001558-3"/>
    </source>
</evidence>
<dbReference type="GO" id="GO:0004363">
    <property type="term" value="F:glutathione synthase activity"/>
    <property type="evidence" value="ECO:0007669"/>
    <property type="project" value="UniProtKB-UniRule"/>
</dbReference>
<evidence type="ECO:0000259" key="13">
    <source>
        <dbReference type="Pfam" id="PF03199"/>
    </source>
</evidence>
<evidence type="ECO:0000256" key="2">
    <source>
        <dbReference type="ARBA" id="ARBA00010385"/>
    </source>
</evidence>
<dbReference type="InterPro" id="IPR005615">
    <property type="entry name" value="Glutathione_synthase"/>
</dbReference>
<dbReference type="OrthoDB" id="2020073at2759"/>
<dbReference type="Gene3D" id="3.40.50.1760">
    <property type="entry name" value="Glutathione synthase, substrate-binding domain superfamily, eukaryotic"/>
    <property type="match status" value="1"/>
</dbReference>
<dbReference type="GO" id="GO:0000287">
    <property type="term" value="F:magnesium ion binding"/>
    <property type="evidence" value="ECO:0007669"/>
    <property type="project" value="UniProtKB-UniRule"/>
</dbReference>
<feature type="binding site" evidence="10">
    <location>
        <position position="153"/>
    </location>
    <ligand>
        <name>ATP</name>
        <dbReference type="ChEBI" id="CHEBI:30616"/>
    </ligand>
</feature>
<dbReference type="PANTHER" id="PTHR11130:SF0">
    <property type="entry name" value="GLUTATHIONE SYNTHETASE"/>
    <property type="match status" value="1"/>
</dbReference>
<evidence type="ECO:0000256" key="4">
    <source>
        <dbReference type="ARBA" id="ARBA00022684"/>
    </source>
</evidence>
<feature type="binding site" evidence="11">
    <location>
        <position position="382"/>
    </location>
    <ligand>
        <name>Mg(2+)</name>
        <dbReference type="ChEBI" id="CHEBI:18420"/>
    </ligand>
</feature>
<evidence type="ECO:0000256" key="9">
    <source>
        <dbReference type="PIRNR" id="PIRNR001558"/>
    </source>
</evidence>
<dbReference type="SUPFAM" id="SSF52440">
    <property type="entry name" value="PreATP-grasp domain"/>
    <property type="match status" value="1"/>
</dbReference>
<dbReference type="SUPFAM" id="SSF56059">
    <property type="entry name" value="Glutathione synthetase ATP-binding domain-like"/>
    <property type="match status" value="1"/>
</dbReference>
<evidence type="ECO:0000313" key="15">
    <source>
        <dbReference type="Proteomes" id="UP000789595"/>
    </source>
</evidence>
<feature type="domain" description="Glutathione synthase substrate-binding" evidence="13">
    <location>
        <begin position="220"/>
        <end position="317"/>
    </location>
</feature>
<feature type="binding site" evidence="11">
    <location>
        <position position="153"/>
    </location>
    <ligand>
        <name>Mg(2+)</name>
        <dbReference type="ChEBI" id="CHEBI:18420"/>
    </ligand>
</feature>
<dbReference type="EMBL" id="CAKKNE010000002">
    <property type="protein sequence ID" value="CAH0367907.1"/>
    <property type="molecule type" value="Genomic_DNA"/>
</dbReference>
<dbReference type="Pfam" id="PF03917">
    <property type="entry name" value="GSH_synth_ATP"/>
    <property type="match status" value="1"/>
</dbReference>
<feature type="binding site" evidence="11">
    <location>
        <position position="155"/>
    </location>
    <ligand>
        <name>Mg(2+)</name>
        <dbReference type="ChEBI" id="CHEBI:18420"/>
    </ligand>
</feature>
<evidence type="ECO:0000256" key="1">
    <source>
        <dbReference type="ARBA" id="ARBA00004965"/>
    </source>
</evidence>
<dbReference type="Gene3D" id="3.30.1490.50">
    <property type="match status" value="1"/>
</dbReference>
<feature type="binding site" evidence="12">
    <location>
        <begin position="228"/>
        <end position="230"/>
    </location>
    <ligand>
        <name>substrate</name>
    </ligand>
</feature>
<accession>A0A8J2SJ84</accession>
<dbReference type="NCBIfam" id="TIGR01986">
    <property type="entry name" value="glut_syn_euk"/>
    <property type="match status" value="1"/>
</dbReference>
<evidence type="ECO:0000256" key="11">
    <source>
        <dbReference type="PIRSR" id="PIRSR001558-2"/>
    </source>
</evidence>
<name>A0A8J2SJ84_9STRA</name>
<organism evidence="14 15">
    <name type="scientific">Pelagomonas calceolata</name>
    <dbReference type="NCBI Taxonomy" id="35677"/>
    <lineage>
        <taxon>Eukaryota</taxon>
        <taxon>Sar</taxon>
        <taxon>Stramenopiles</taxon>
        <taxon>Ochrophyta</taxon>
        <taxon>Pelagophyceae</taxon>
        <taxon>Pelagomonadales</taxon>
        <taxon>Pelagomonadaceae</taxon>
        <taxon>Pelagomonas</taxon>
    </lineage>
</organism>
<comment type="catalytic activity">
    <reaction evidence="9">
        <text>gamma-L-glutamyl-L-cysteine + glycine + ATP = glutathione + ADP + phosphate + H(+)</text>
        <dbReference type="Rhea" id="RHEA:13557"/>
        <dbReference type="ChEBI" id="CHEBI:15378"/>
        <dbReference type="ChEBI" id="CHEBI:30616"/>
        <dbReference type="ChEBI" id="CHEBI:43474"/>
        <dbReference type="ChEBI" id="CHEBI:57305"/>
        <dbReference type="ChEBI" id="CHEBI:57925"/>
        <dbReference type="ChEBI" id="CHEBI:58173"/>
        <dbReference type="ChEBI" id="CHEBI:456216"/>
        <dbReference type="EC" id="6.3.2.3"/>
    </reaction>
</comment>
<dbReference type="AlphaFoldDB" id="A0A8J2SJ84"/>
<feature type="binding site" evidence="10">
    <location>
        <position position="437"/>
    </location>
    <ligand>
        <name>ATP</name>
        <dbReference type="ChEBI" id="CHEBI:30616"/>
    </ligand>
</feature>
<dbReference type="PIRSF" id="PIRSF001558">
    <property type="entry name" value="GSHase"/>
    <property type="match status" value="1"/>
</dbReference>
<feature type="binding site" evidence="10">
    <location>
        <begin position="411"/>
        <end position="414"/>
    </location>
    <ligand>
        <name>ATP</name>
        <dbReference type="ChEBI" id="CHEBI:30616"/>
    </ligand>
</feature>
<dbReference type="UniPathway" id="UPA00142">
    <property type="reaction ID" value="UER00210"/>
</dbReference>
<feature type="binding site" evidence="10">
    <location>
        <position position="389"/>
    </location>
    <ligand>
        <name>ATP</name>
        <dbReference type="ChEBI" id="CHEBI:30616"/>
    </ligand>
</feature>
<comment type="cofactor">
    <cofactor evidence="9 11">
        <name>Mg(2+)</name>
        <dbReference type="ChEBI" id="CHEBI:18420"/>
    </cofactor>
    <text evidence="9 11">Binds 1 Mg(2+) ion per subunit.</text>
</comment>
<dbReference type="InterPro" id="IPR004887">
    <property type="entry name" value="GSH_synth_subst-bd"/>
</dbReference>
<gene>
    <name evidence="14" type="ORF">PECAL_2P09500</name>
</gene>
<feature type="binding site" evidence="10">
    <location>
        <begin position="378"/>
        <end position="387"/>
    </location>
    <ligand>
        <name>ATP</name>
        <dbReference type="ChEBI" id="CHEBI:30616"/>
    </ligand>
</feature>
<dbReference type="InterPro" id="IPR014709">
    <property type="entry name" value="Glutathione_synthase_C_euk"/>
</dbReference>
<feature type="binding site" evidence="10">
    <location>
        <position position="234"/>
    </location>
    <ligand>
        <name>substrate</name>
    </ligand>
</feature>
<comment type="pathway">
    <text evidence="1 9">Sulfur metabolism; glutathione biosynthesis; glutathione from L-cysteine and L-glutamate: step 2/2.</text>
</comment>
<evidence type="ECO:0000256" key="3">
    <source>
        <dbReference type="ARBA" id="ARBA00022598"/>
    </source>
</evidence>
<keyword evidence="5 9" id="KW-0479">Metal-binding</keyword>
<dbReference type="GO" id="GO:0005829">
    <property type="term" value="C:cytosol"/>
    <property type="evidence" value="ECO:0007669"/>
    <property type="project" value="TreeGrafter"/>
</dbReference>
<evidence type="ECO:0000313" key="14">
    <source>
        <dbReference type="EMBL" id="CAH0367907.1"/>
    </source>
</evidence>
<feature type="binding site" evidence="10">
    <location>
        <position position="463"/>
    </location>
    <ligand>
        <name>substrate</name>
    </ligand>
</feature>
<dbReference type="InterPro" id="IPR016185">
    <property type="entry name" value="PreATP-grasp_dom_sf"/>
</dbReference>
<dbReference type="EC" id="6.3.2.3" evidence="9"/>
<feature type="binding site" evidence="12">
    <location>
        <begin position="474"/>
        <end position="475"/>
    </location>
    <ligand>
        <name>substrate</name>
    </ligand>
</feature>
<keyword evidence="3 9" id="KW-0436">Ligase</keyword>
<dbReference type="InterPro" id="IPR014042">
    <property type="entry name" value="Glutathione_synthase_a-hlx"/>
</dbReference>
<feature type="binding site" evidence="10">
    <location>
        <position position="130"/>
    </location>
    <ligand>
        <name>substrate</name>
    </ligand>
</feature>
<keyword evidence="6 9" id="KW-0547">Nucleotide-binding</keyword>
<feature type="binding site" evidence="10">
    <location>
        <position position="320"/>
    </location>
    <ligand>
        <name>ATP</name>
        <dbReference type="ChEBI" id="CHEBI:30616"/>
    </ligand>
</feature>
<dbReference type="Proteomes" id="UP000789595">
    <property type="component" value="Unassembled WGS sequence"/>
</dbReference>
<dbReference type="Gene3D" id="3.30.1490.80">
    <property type="match status" value="1"/>
</dbReference>
<keyword evidence="4 9" id="KW-0317">Glutathione biosynthesis</keyword>
<proteinExistence type="inferred from homology"/>
<dbReference type="Gene3D" id="1.10.1080.10">
    <property type="entry name" value="Glutathione Synthetase, Chain A, domain 3"/>
    <property type="match status" value="1"/>
</dbReference>
<evidence type="ECO:0000256" key="7">
    <source>
        <dbReference type="ARBA" id="ARBA00022840"/>
    </source>
</evidence>
<keyword evidence="8 9" id="KW-0460">Magnesium</keyword>
<feature type="binding site" evidence="10">
    <location>
        <position position="465"/>
    </location>
    <ligand>
        <name>ATP</name>
        <dbReference type="ChEBI" id="CHEBI:30616"/>
    </ligand>
</feature>
<dbReference type="GO" id="GO:0005524">
    <property type="term" value="F:ATP binding"/>
    <property type="evidence" value="ECO:0007669"/>
    <property type="project" value="UniProtKB-UniRule"/>
</dbReference>
<dbReference type="FunFam" id="3.30.1490.50:FF:000002">
    <property type="entry name" value="Glutathione synthetase"/>
    <property type="match status" value="1"/>
</dbReference>